<feature type="compositionally biased region" description="Polar residues" evidence="2">
    <location>
        <begin position="112"/>
        <end position="122"/>
    </location>
</feature>
<gene>
    <name evidence="3" type="primary">Bcl7a</name>
    <name evidence="3" type="ORF">AWC38_SpisGene9722</name>
</gene>
<feature type="compositionally biased region" description="Basic and acidic residues" evidence="2">
    <location>
        <begin position="157"/>
        <end position="167"/>
    </location>
</feature>
<name>A0A2B4S4L8_STYPI</name>
<sequence>MMNRSGVMRLETRSRAKDDVKRVMLSVERVRKWEKKWVNVGPSSCTLKVFKWVPVSQDQSKKEEKIRGKKHVTTSNCNTDEGDRDNQSISSSVGETNDSAASSPSSSQQHSVDLSTDTSVRTKFQPVHPLELSNNKTSQGEGGGLPTSTSPIKRRASQAEELLKAEEAGVNFEESDKGSLGNDDNSCSAFDLNEDSNLSINDANNDDNEVDNSYVSNEDDENEDNEIDEDENDDDDDGNGDTQNTFEGEESNLVPSIASEESATISYRLGMGMIPDEEDSRDFESTNDSSLQPVTDLMGVADGPSNEAEQMPSQTTTDISSMLEQDSNQEGTDCPPLKRPRTESPSEEQEQ</sequence>
<feature type="compositionally biased region" description="Polar residues" evidence="2">
    <location>
        <begin position="87"/>
        <end position="98"/>
    </location>
</feature>
<dbReference type="Pfam" id="PF04714">
    <property type="entry name" value="BCL_N"/>
    <property type="match status" value="1"/>
</dbReference>
<dbReference type="EMBL" id="LSMT01000146">
    <property type="protein sequence ID" value="PFX25644.1"/>
    <property type="molecule type" value="Genomic_DNA"/>
</dbReference>
<dbReference type="InterPro" id="IPR006804">
    <property type="entry name" value="BCL7"/>
</dbReference>
<dbReference type="OrthoDB" id="5989898at2759"/>
<evidence type="ECO:0000256" key="2">
    <source>
        <dbReference type="SAM" id="MobiDB-lite"/>
    </source>
</evidence>
<evidence type="ECO:0000313" key="4">
    <source>
        <dbReference type="Proteomes" id="UP000225706"/>
    </source>
</evidence>
<comment type="caution">
    <text evidence="3">The sequence shown here is derived from an EMBL/GenBank/DDBJ whole genome shotgun (WGS) entry which is preliminary data.</text>
</comment>
<dbReference type="PANTHER" id="PTHR12767:SF9">
    <property type="entry name" value="BCL7-LIKE"/>
    <property type="match status" value="1"/>
</dbReference>
<dbReference type="AlphaFoldDB" id="A0A2B4S4L8"/>
<reference evidence="4" key="1">
    <citation type="journal article" date="2017" name="bioRxiv">
        <title>Comparative analysis of the genomes of Stylophora pistillata and Acropora digitifera provides evidence for extensive differences between species of corals.</title>
        <authorList>
            <person name="Voolstra C.R."/>
            <person name="Li Y."/>
            <person name="Liew Y.J."/>
            <person name="Baumgarten S."/>
            <person name="Zoccola D."/>
            <person name="Flot J.-F."/>
            <person name="Tambutte S."/>
            <person name="Allemand D."/>
            <person name="Aranda M."/>
        </authorList>
    </citation>
    <scope>NUCLEOTIDE SEQUENCE [LARGE SCALE GENOMIC DNA]</scope>
</reference>
<evidence type="ECO:0000313" key="3">
    <source>
        <dbReference type="EMBL" id="PFX25644.1"/>
    </source>
</evidence>
<feature type="compositionally biased region" description="Low complexity" evidence="2">
    <location>
        <begin position="99"/>
        <end position="111"/>
    </location>
</feature>
<evidence type="ECO:0000256" key="1">
    <source>
        <dbReference type="ARBA" id="ARBA00010326"/>
    </source>
</evidence>
<feature type="compositionally biased region" description="Acidic residues" evidence="2">
    <location>
        <begin position="217"/>
        <end position="239"/>
    </location>
</feature>
<dbReference type="PANTHER" id="PTHR12767">
    <property type="entry name" value="BCL7 RELATED"/>
    <property type="match status" value="1"/>
</dbReference>
<accession>A0A2B4S4L8</accession>
<dbReference type="STRING" id="50429.A0A2B4S4L8"/>
<protein>
    <submittedName>
        <fullName evidence="3">B-cell CLL/lymphoma 7 protein family member A</fullName>
    </submittedName>
</protein>
<keyword evidence="4" id="KW-1185">Reference proteome</keyword>
<feature type="region of interest" description="Disordered" evidence="2">
    <location>
        <begin position="58"/>
        <end position="351"/>
    </location>
</feature>
<feature type="compositionally biased region" description="Polar residues" evidence="2">
    <location>
        <begin position="307"/>
        <end position="331"/>
    </location>
</feature>
<dbReference type="Proteomes" id="UP000225706">
    <property type="component" value="Unassembled WGS sequence"/>
</dbReference>
<organism evidence="3 4">
    <name type="scientific">Stylophora pistillata</name>
    <name type="common">Smooth cauliflower coral</name>
    <dbReference type="NCBI Taxonomy" id="50429"/>
    <lineage>
        <taxon>Eukaryota</taxon>
        <taxon>Metazoa</taxon>
        <taxon>Cnidaria</taxon>
        <taxon>Anthozoa</taxon>
        <taxon>Hexacorallia</taxon>
        <taxon>Scleractinia</taxon>
        <taxon>Astrocoeniina</taxon>
        <taxon>Pocilloporidae</taxon>
        <taxon>Stylophora</taxon>
    </lineage>
</organism>
<comment type="similarity">
    <text evidence="1">Belongs to the BCL7 family.</text>
</comment>
<proteinExistence type="inferred from homology"/>